<dbReference type="PANTHER" id="PTHR42788:SF13">
    <property type="entry name" value="ALIPHATIC SULFONATES IMPORT ATP-BINDING PROTEIN SSUB"/>
    <property type="match status" value="1"/>
</dbReference>
<evidence type="ECO:0000256" key="4">
    <source>
        <dbReference type="ARBA" id="ARBA00022840"/>
    </source>
</evidence>
<protein>
    <submittedName>
        <fullName evidence="7">ABC transporter ATP-binding protein</fullName>
    </submittedName>
</protein>
<proteinExistence type="inferred from homology"/>
<evidence type="ECO:0000313" key="7">
    <source>
        <dbReference type="EMBL" id="OWJ82265.1"/>
    </source>
</evidence>
<evidence type="ECO:0000259" key="5">
    <source>
        <dbReference type="PROSITE" id="PS50893"/>
    </source>
</evidence>
<gene>
    <name evidence="7" type="ORF">CDV52_15135</name>
    <name evidence="6" type="ORF">CDV53_08015</name>
</gene>
<keyword evidence="3" id="KW-0547">Nucleotide-binding</keyword>
<dbReference type="PROSITE" id="PS50893">
    <property type="entry name" value="ABC_TRANSPORTER_2"/>
    <property type="match status" value="1"/>
</dbReference>
<evidence type="ECO:0000313" key="8">
    <source>
        <dbReference type="Proteomes" id="UP000196640"/>
    </source>
</evidence>
<dbReference type="PANTHER" id="PTHR42788">
    <property type="entry name" value="TAURINE IMPORT ATP-BINDING PROTEIN-RELATED"/>
    <property type="match status" value="1"/>
</dbReference>
<dbReference type="InterPro" id="IPR003439">
    <property type="entry name" value="ABC_transporter-like_ATP-bd"/>
</dbReference>
<organism evidence="7 8">
    <name type="scientific">Haematobacter missouriensis</name>
    <dbReference type="NCBI Taxonomy" id="366616"/>
    <lineage>
        <taxon>Bacteria</taxon>
        <taxon>Pseudomonadati</taxon>
        <taxon>Pseudomonadota</taxon>
        <taxon>Alphaproteobacteria</taxon>
        <taxon>Rhodobacterales</taxon>
        <taxon>Paracoccaceae</taxon>
        <taxon>Haematobacter</taxon>
    </lineage>
</organism>
<comment type="caution">
    <text evidence="7">The sequence shown here is derived from an EMBL/GenBank/DDBJ whole genome shotgun (WGS) entry which is preliminary data.</text>
</comment>
<evidence type="ECO:0000256" key="3">
    <source>
        <dbReference type="ARBA" id="ARBA00022741"/>
    </source>
</evidence>
<dbReference type="SUPFAM" id="SSF52540">
    <property type="entry name" value="P-loop containing nucleoside triphosphate hydrolases"/>
    <property type="match status" value="1"/>
</dbReference>
<dbReference type="InterPro" id="IPR017871">
    <property type="entry name" value="ABC_transporter-like_CS"/>
</dbReference>
<keyword evidence="4 7" id="KW-0067">ATP-binding</keyword>
<sequence>MGEPLLLVDGLGHRYDGPVLDGITFTLRRGGVTVLLGPSGCGKTTLLRLIAGLEPVQSGRVLIDGAPPRPGFGTAMVFQDARLLPWRTVADNLAVVMPAVPRRRRPARIAALLEQVGLSGAADAWPEQLSGGMQQRLALARVLATDAPLILMDEPFASLDALAREEMQEVTLRLAGTQSGRAILFVTHSIEEALVMADDILLLSPRPGRVRHVVTPALGPRGAGRRHAPAFAQTANDLRDALTDPIAPIPPAP</sequence>
<evidence type="ECO:0000256" key="2">
    <source>
        <dbReference type="ARBA" id="ARBA00022448"/>
    </source>
</evidence>
<dbReference type="GO" id="GO:0016887">
    <property type="term" value="F:ATP hydrolysis activity"/>
    <property type="evidence" value="ECO:0007669"/>
    <property type="project" value="InterPro"/>
</dbReference>
<dbReference type="EMBL" id="NIPV01000026">
    <property type="protein sequence ID" value="OWJ76463.1"/>
    <property type="molecule type" value="Genomic_DNA"/>
</dbReference>
<reference evidence="8 9" key="1">
    <citation type="submission" date="2016-11" db="EMBL/GenBank/DDBJ databases">
        <title>Comparison of Traditional DNA-DNA Hybridization with In Silico Genomic Analysis.</title>
        <authorList>
            <person name="Nicholson A.C."/>
            <person name="Sammons S."/>
            <person name="Humrighouse B.W."/>
            <person name="Graziano J."/>
            <person name="Lasker B."/>
            <person name="Whitney A.M."/>
            <person name="Mcquiston J.R."/>
        </authorList>
    </citation>
    <scope>NUCLEOTIDE SEQUENCE [LARGE SCALE GENOMIC DNA]</scope>
    <source>
        <strain evidence="6 9">H1892</strain>
        <strain evidence="7 8">H2381</strain>
    </source>
</reference>
<feature type="domain" description="ABC transporter" evidence="5">
    <location>
        <begin position="5"/>
        <end position="230"/>
    </location>
</feature>
<evidence type="ECO:0000313" key="6">
    <source>
        <dbReference type="EMBL" id="OWJ76463.1"/>
    </source>
</evidence>
<dbReference type="OrthoDB" id="9802264at2"/>
<dbReference type="Proteomes" id="UP000196640">
    <property type="component" value="Unassembled WGS sequence"/>
</dbReference>
<comment type="similarity">
    <text evidence="1">Belongs to the ABC transporter superfamily.</text>
</comment>
<dbReference type="GO" id="GO:0005524">
    <property type="term" value="F:ATP binding"/>
    <property type="evidence" value="ECO:0007669"/>
    <property type="project" value="UniProtKB-KW"/>
</dbReference>
<dbReference type="InterPro" id="IPR050166">
    <property type="entry name" value="ABC_transporter_ATP-bind"/>
</dbReference>
<name>A0A212ALC9_9RHOB</name>
<dbReference type="EMBL" id="NIPX01000028">
    <property type="protein sequence ID" value="OWJ82265.1"/>
    <property type="molecule type" value="Genomic_DNA"/>
</dbReference>
<dbReference type="InterPro" id="IPR027417">
    <property type="entry name" value="P-loop_NTPase"/>
</dbReference>
<dbReference type="Pfam" id="PF00005">
    <property type="entry name" value="ABC_tran"/>
    <property type="match status" value="1"/>
</dbReference>
<dbReference type="InterPro" id="IPR003593">
    <property type="entry name" value="AAA+_ATPase"/>
</dbReference>
<keyword evidence="2" id="KW-0813">Transport</keyword>
<dbReference type="AlphaFoldDB" id="A0A212ALC9"/>
<evidence type="ECO:0000256" key="1">
    <source>
        <dbReference type="ARBA" id="ARBA00005417"/>
    </source>
</evidence>
<dbReference type="SMART" id="SM00382">
    <property type="entry name" value="AAA"/>
    <property type="match status" value="1"/>
</dbReference>
<accession>A0A212ALC9</accession>
<keyword evidence="9" id="KW-1185">Reference proteome</keyword>
<dbReference type="RefSeq" id="WP_051930341.1">
    <property type="nucleotide sequence ID" value="NZ_CALUEG010000016.1"/>
</dbReference>
<dbReference type="Proteomes" id="UP000214673">
    <property type="component" value="Unassembled WGS sequence"/>
</dbReference>
<dbReference type="PROSITE" id="PS00211">
    <property type="entry name" value="ABC_TRANSPORTER_1"/>
    <property type="match status" value="1"/>
</dbReference>
<dbReference type="STRING" id="366616.CG51_01875"/>
<dbReference type="Gene3D" id="3.40.50.300">
    <property type="entry name" value="P-loop containing nucleotide triphosphate hydrolases"/>
    <property type="match status" value="1"/>
</dbReference>
<evidence type="ECO:0000313" key="9">
    <source>
        <dbReference type="Proteomes" id="UP000214673"/>
    </source>
</evidence>